<evidence type="ECO:0008006" key="5">
    <source>
        <dbReference type="Google" id="ProtNLM"/>
    </source>
</evidence>
<dbReference type="PANTHER" id="PTHR12459">
    <property type="entry name" value="TRANSMEMBRANE PROTEIN 135-RELATED"/>
    <property type="match status" value="1"/>
</dbReference>
<protein>
    <recommendedName>
        <fullName evidence="5">Transmembrane protein 135 N-terminal domain-containing protein</fullName>
    </recommendedName>
</protein>
<organism evidence="3 4">
    <name type="scientific">Ceratodon purpureus</name>
    <name type="common">Fire moss</name>
    <name type="synonym">Dicranum purpureum</name>
    <dbReference type="NCBI Taxonomy" id="3225"/>
    <lineage>
        <taxon>Eukaryota</taxon>
        <taxon>Viridiplantae</taxon>
        <taxon>Streptophyta</taxon>
        <taxon>Embryophyta</taxon>
        <taxon>Bryophyta</taxon>
        <taxon>Bryophytina</taxon>
        <taxon>Bryopsida</taxon>
        <taxon>Dicranidae</taxon>
        <taxon>Pseudoditrichales</taxon>
        <taxon>Ditrichaceae</taxon>
        <taxon>Ceratodon</taxon>
    </lineage>
</organism>
<accession>A0A8T0GV07</accession>
<comment type="caution">
    <text evidence="3">The sequence shown here is derived from an EMBL/GenBank/DDBJ whole genome shotgun (WGS) entry which is preliminary data.</text>
</comment>
<reference evidence="3" key="1">
    <citation type="submission" date="2020-06" db="EMBL/GenBank/DDBJ databases">
        <title>WGS assembly of Ceratodon purpureus strain R40.</title>
        <authorList>
            <person name="Carey S.B."/>
            <person name="Jenkins J."/>
            <person name="Shu S."/>
            <person name="Lovell J.T."/>
            <person name="Sreedasyam A."/>
            <person name="Maumus F."/>
            <person name="Tiley G.P."/>
            <person name="Fernandez-Pozo N."/>
            <person name="Barry K."/>
            <person name="Chen C."/>
            <person name="Wang M."/>
            <person name="Lipzen A."/>
            <person name="Daum C."/>
            <person name="Saski C.A."/>
            <person name="Payton A.C."/>
            <person name="Mcbreen J.C."/>
            <person name="Conrad R.E."/>
            <person name="Kollar L.M."/>
            <person name="Olsson S."/>
            <person name="Huttunen S."/>
            <person name="Landis J.B."/>
            <person name="Wickett N.J."/>
            <person name="Johnson M.G."/>
            <person name="Rensing S.A."/>
            <person name="Grimwood J."/>
            <person name="Schmutz J."/>
            <person name="Mcdaniel S.F."/>
        </authorList>
    </citation>
    <scope>NUCLEOTIDE SEQUENCE</scope>
    <source>
        <strain evidence="3">R40</strain>
    </source>
</reference>
<feature type="coiled-coil region" evidence="1">
    <location>
        <begin position="27"/>
        <end position="61"/>
    </location>
</feature>
<evidence type="ECO:0000313" key="4">
    <source>
        <dbReference type="Proteomes" id="UP000822688"/>
    </source>
</evidence>
<evidence type="ECO:0000256" key="1">
    <source>
        <dbReference type="SAM" id="Coils"/>
    </source>
</evidence>
<gene>
    <name evidence="3" type="ORF">KC19_9G174700</name>
</gene>
<proteinExistence type="predicted"/>
<feature type="region of interest" description="Disordered" evidence="2">
    <location>
        <begin position="470"/>
        <end position="521"/>
    </location>
</feature>
<dbReference type="EMBL" id="CM026430">
    <property type="protein sequence ID" value="KAG0562830.1"/>
    <property type="molecule type" value="Genomic_DNA"/>
</dbReference>
<dbReference type="InterPro" id="IPR026749">
    <property type="entry name" value="Tmem135"/>
</dbReference>
<dbReference type="Pfam" id="PF02466">
    <property type="entry name" value="Tim17"/>
    <property type="match status" value="1"/>
</dbReference>
<feature type="compositionally biased region" description="Basic and acidic residues" evidence="2">
    <location>
        <begin position="505"/>
        <end position="514"/>
    </location>
</feature>
<dbReference type="PANTHER" id="PTHR12459:SF6">
    <property type="entry name" value="GB|AAD46013.1"/>
    <property type="match status" value="1"/>
</dbReference>
<keyword evidence="1" id="KW-0175">Coiled coil</keyword>
<feature type="compositionally biased region" description="Polar residues" evidence="2">
    <location>
        <begin position="475"/>
        <end position="490"/>
    </location>
</feature>
<evidence type="ECO:0000313" key="3">
    <source>
        <dbReference type="EMBL" id="KAG0562830.1"/>
    </source>
</evidence>
<sequence>MAARSQGLGKVTLAPLVLSAISPEERAARLMMEKTEAEKRLREAETRLREAILELQGKQSEAGEGFREAFSRHSLCPHGDSCVANAVGSLCQSFLLAYGVRVGIGVLLRAFKLVKKKPYYTVLDLKLLLSEKDLIVREEACRTGLLFGGFTGAFHAIRCLLRRTRNKETPINGFVAGSIAGLSVLALDDSNRRRTFALYLLARVAQCAYNSAKAKNKFHFWGSKWGHGDTLLFSLASAQIMYAYVMRPETLPESYFEFIALSAFVLERSGKPGPPGLKPDSPIIPCSGIHPQTASCLVHNSKAARATFRKTFPTLFVADFMHAPLHTFWNASKSATRSTCFISAFVAIYQVTVHKDHKLVYFFAGAASALSALIEKKSRRSELALYTLPRAGDSLWYILVNRHILPNIKHAEIALFSLCMGFIMYFHEYEPDTMSPFLRGLLTRFLNRTGTPMRSSASYSYLPSVASSDRLAPPSASTSQNDLSGQSSRPPGSPAADGVSQASKDPQKTPERLTIDAFQGL</sequence>
<dbReference type="AlphaFoldDB" id="A0A8T0GV07"/>
<evidence type="ECO:0000256" key="2">
    <source>
        <dbReference type="SAM" id="MobiDB-lite"/>
    </source>
</evidence>
<name>A0A8T0GV07_CERPU</name>
<dbReference type="Proteomes" id="UP000822688">
    <property type="component" value="Chromosome 9"/>
</dbReference>
<keyword evidence="4" id="KW-1185">Reference proteome</keyword>